<dbReference type="Pfam" id="PF12352">
    <property type="entry name" value="V-SNARE_C"/>
    <property type="match status" value="1"/>
</dbReference>
<evidence type="ECO:0000256" key="4">
    <source>
        <dbReference type="ARBA" id="ARBA00022692"/>
    </source>
</evidence>
<gene>
    <name evidence="12" type="ORF">D9619_002589</name>
</gene>
<dbReference type="AlphaFoldDB" id="A0A8H5AZ67"/>
<dbReference type="PANTHER" id="PTHR21094:SF2">
    <property type="entry name" value="GOLGI SNAP RECEPTOR COMPLEX MEMBER 1"/>
    <property type="match status" value="1"/>
</dbReference>
<dbReference type="PANTHER" id="PTHR21094">
    <property type="entry name" value="GOS-28 SNARE- RELATED"/>
    <property type="match status" value="1"/>
</dbReference>
<dbReference type="GO" id="GO:0000139">
    <property type="term" value="C:Golgi membrane"/>
    <property type="evidence" value="ECO:0007669"/>
    <property type="project" value="UniProtKB-SubCell"/>
</dbReference>
<evidence type="ECO:0000256" key="8">
    <source>
        <dbReference type="ARBA" id="ARBA00023136"/>
    </source>
</evidence>
<evidence type="ECO:0000256" key="10">
    <source>
        <dbReference type="SAM" id="Coils"/>
    </source>
</evidence>
<evidence type="ECO:0000256" key="7">
    <source>
        <dbReference type="ARBA" id="ARBA00023034"/>
    </source>
</evidence>
<keyword evidence="8 9" id="KW-0472">Membrane</keyword>
<keyword evidence="6 11" id="KW-1133">Transmembrane helix</keyword>
<keyword evidence="3 9" id="KW-0813">Transport</keyword>
<dbReference type="EMBL" id="JAACJJ010000056">
    <property type="protein sequence ID" value="KAF5313118.1"/>
    <property type="molecule type" value="Genomic_DNA"/>
</dbReference>
<evidence type="ECO:0000256" key="9">
    <source>
        <dbReference type="PIRNR" id="PIRNR027109"/>
    </source>
</evidence>
<evidence type="ECO:0000313" key="12">
    <source>
        <dbReference type="EMBL" id="KAF5313118.1"/>
    </source>
</evidence>
<keyword evidence="9" id="KW-0931">ER-Golgi transport</keyword>
<protein>
    <recommendedName>
        <fullName evidence="9">Golgi SNAP receptor complex member 1</fullName>
    </recommendedName>
</protein>
<comment type="similarity">
    <text evidence="2 9">Belongs to the GOSR1 family.</text>
</comment>
<keyword evidence="10" id="KW-0175">Coiled coil</keyword>
<keyword evidence="7 9" id="KW-0333">Golgi apparatus</keyword>
<evidence type="ECO:0000256" key="5">
    <source>
        <dbReference type="ARBA" id="ARBA00022927"/>
    </source>
</evidence>
<reference evidence="12 13" key="1">
    <citation type="journal article" date="2020" name="ISME J.">
        <title>Uncovering the hidden diversity of litter-decomposition mechanisms in mushroom-forming fungi.</title>
        <authorList>
            <person name="Floudas D."/>
            <person name="Bentzer J."/>
            <person name="Ahren D."/>
            <person name="Johansson T."/>
            <person name="Persson P."/>
            <person name="Tunlid A."/>
        </authorList>
    </citation>
    <scope>NUCLEOTIDE SEQUENCE [LARGE SCALE GENOMIC DNA]</scope>
    <source>
        <strain evidence="12 13">CBS 101986</strain>
    </source>
</reference>
<evidence type="ECO:0000313" key="13">
    <source>
        <dbReference type="Proteomes" id="UP000567179"/>
    </source>
</evidence>
<feature type="transmembrane region" description="Helical" evidence="11">
    <location>
        <begin position="205"/>
        <end position="223"/>
    </location>
</feature>
<comment type="subcellular location">
    <subcellularLocation>
        <location evidence="1">Golgi apparatus membrane</location>
        <topology evidence="1">Single-pass type IV membrane protein</topology>
    </subcellularLocation>
</comment>
<accession>A0A8H5AZ67</accession>
<dbReference type="GO" id="GO:0048219">
    <property type="term" value="P:inter-Golgi cisterna vesicle-mediated transport"/>
    <property type="evidence" value="ECO:0007669"/>
    <property type="project" value="TreeGrafter"/>
</dbReference>
<comment type="caution">
    <text evidence="12">The sequence shown here is derived from an EMBL/GenBank/DDBJ whole genome shotgun (WGS) entry which is preliminary data.</text>
</comment>
<dbReference type="GO" id="GO:0005801">
    <property type="term" value="C:cis-Golgi network"/>
    <property type="evidence" value="ECO:0007669"/>
    <property type="project" value="InterPro"/>
</dbReference>
<dbReference type="InterPro" id="IPR023601">
    <property type="entry name" value="Golgi_SNAP_su1"/>
</dbReference>
<dbReference type="GO" id="GO:0031201">
    <property type="term" value="C:SNARE complex"/>
    <property type="evidence" value="ECO:0007669"/>
    <property type="project" value="TreeGrafter"/>
</dbReference>
<dbReference type="GO" id="GO:0006906">
    <property type="term" value="P:vesicle fusion"/>
    <property type="evidence" value="ECO:0007669"/>
    <property type="project" value="TreeGrafter"/>
</dbReference>
<dbReference type="GO" id="GO:0006888">
    <property type="term" value="P:endoplasmic reticulum to Golgi vesicle-mediated transport"/>
    <property type="evidence" value="ECO:0007669"/>
    <property type="project" value="InterPro"/>
</dbReference>
<dbReference type="Proteomes" id="UP000567179">
    <property type="component" value="Unassembled WGS sequence"/>
</dbReference>
<name>A0A8H5AZ67_9AGAR</name>
<comment type="subunit">
    <text evidence="9">Component of several multiprotein Golgi SNARE complexes.</text>
</comment>
<dbReference type="OrthoDB" id="422156at2759"/>
<dbReference type="GO" id="GO:0005484">
    <property type="term" value="F:SNAP receptor activity"/>
    <property type="evidence" value="ECO:0007669"/>
    <property type="project" value="TreeGrafter"/>
</dbReference>
<evidence type="ECO:0000256" key="2">
    <source>
        <dbReference type="ARBA" id="ARBA00008473"/>
    </source>
</evidence>
<proteinExistence type="inferred from homology"/>
<dbReference type="PIRSF" id="PIRSF027109">
    <property type="entry name" value="Golgi_SNARE"/>
    <property type="match status" value="1"/>
</dbReference>
<dbReference type="GO" id="GO:0005797">
    <property type="term" value="C:Golgi medial cisterna"/>
    <property type="evidence" value="ECO:0007669"/>
    <property type="project" value="TreeGrafter"/>
</dbReference>
<keyword evidence="5 9" id="KW-0653">Protein transport</keyword>
<comment type="function">
    <text evidence="9">Involved in transport from the ER to the Golgi apparatus as well as in intra-Golgi transport. It belongs to a super-family of proteins called t-SNAREs or soluble NSF (N-ethylmaleimide-sensitive factor) attachment protein receptor.</text>
</comment>
<keyword evidence="13" id="KW-1185">Reference proteome</keyword>
<dbReference type="GO" id="GO:0015031">
    <property type="term" value="P:protein transport"/>
    <property type="evidence" value="ECO:0007669"/>
    <property type="project" value="UniProtKB-KW"/>
</dbReference>
<sequence length="224" mass="25456">MSSNYDQLHRQCRTLENLFDSKLTSYSQLVANLGRPGNDIESSGATERWRDLELELDDLSMKLEEINEQLGELAKTPELMSSSMLRAIQRHRELQQDSSRELKRTKMNVKHALDQANLLSGVRNDIDAYKSSAADSLLAERGRIDSSHQMTDTIIQQAYETRSEFGRQRANISSINTRMVKVIGTMPGINNLIGMIKSRRRRDSVILGLVIGICTILLLTYVWN</sequence>
<evidence type="ECO:0000256" key="6">
    <source>
        <dbReference type="ARBA" id="ARBA00022989"/>
    </source>
</evidence>
<keyword evidence="4 11" id="KW-0812">Transmembrane</keyword>
<evidence type="ECO:0000256" key="1">
    <source>
        <dbReference type="ARBA" id="ARBA00004409"/>
    </source>
</evidence>
<evidence type="ECO:0000256" key="11">
    <source>
        <dbReference type="SAM" id="Phobius"/>
    </source>
</evidence>
<feature type="coiled-coil region" evidence="10">
    <location>
        <begin position="49"/>
        <end position="76"/>
    </location>
</feature>
<organism evidence="12 13">
    <name type="scientific">Psilocybe cf. subviscida</name>
    <dbReference type="NCBI Taxonomy" id="2480587"/>
    <lineage>
        <taxon>Eukaryota</taxon>
        <taxon>Fungi</taxon>
        <taxon>Dikarya</taxon>
        <taxon>Basidiomycota</taxon>
        <taxon>Agaricomycotina</taxon>
        <taxon>Agaricomycetes</taxon>
        <taxon>Agaricomycetidae</taxon>
        <taxon>Agaricales</taxon>
        <taxon>Agaricineae</taxon>
        <taxon>Strophariaceae</taxon>
        <taxon>Psilocybe</taxon>
    </lineage>
</organism>
<evidence type="ECO:0000256" key="3">
    <source>
        <dbReference type="ARBA" id="ARBA00022448"/>
    </source>
</evidence>